<dbReference type="InterPro" id="IPR012373">
    <property type="entry name" value="Ferrdict_sens_TM"/>
</dbReference>
<keyword evidence="5" id="KW-1185">Reference proteome</keyword>
<keyword evidence="1" id="KW-0472">Membrane</keyword>
<dbReference type="EMBL" id="FWWW01000091">
    <property type="protein sequence ID" value="SMB99160.1"/>
    <property type="molecule type" value="Genomic_DNA"/>
</dbReference>
<keyword evidence="1" id="KW-0812">Transmembrane</keyword>
<dbReference type="Pfam" id="PF16344">
    <property type="entry name" value="FecR_C"/>
    <property type="match status" value="1"/>
</dbReference>
<dbReference type="RefSeq" id="WP_084447127.1">
    <property type="nucleotide sequence ID" value="NZ_FWWW01000091.1"/>
</dbReference>
<accession>A0A1W1W0Z5</accession>
<proteinExistence type="predicted"/>
<reference evidence="4 5" key="1">
    <citation type="submission" date="2017-04" db="EMBL/GenBank/DDBJ databases">
        <authorList>
            <person name="Afonso C.L."/>
            <person name="Miller P.J."/>
            <person name="Scott M.A."/>
            <person name="Spackman E."/>
            <person name="Goraichik I."/>
            <person name="Dimitrov K.M."/>
            <person name="Suarez D.L."/>
            <person name="Swayne D.E."/>
        </authorList>
    </citation>
    <scope>NUCLEOTIDE SEQUENCE [LARGE SCALE GENOMIC DNA]</scope>
    <source>
        <strain evidence="4 5">DSM 11622</strain>
    </source>
</reference>
<dbReference type="AlphaFoldDB" id="A0A1W1W0Z5"/>
<dbReference type="OrthoDB" id="645173at2"/>
<dbReference type="STRING" id="645990.SAMN00120144_0044"/>
<sequence length="396" mass="43999">MKSENQEAVLQRYLRGESPPDEAKRVEQWYEALAASQTELSLADNARLKAKLWNRIETVIQAPTSAHEVFPMWRLNPLRWAVAALLVLGLGFGVLLLQPQRAPVTAARLAVPHTTPSLSANQWITHTNVTSQVVRLALADGSTVRLQPRSTLRYPQQFTNAKREVFLQGEAFFEIARNPVKPFLVVTDKVVTTVLGTSFTVRAYPEQPQALVMVRTGRVRVSPRPSGAGSAAGRMAAPLELMPNQQVAYSPQVLEMRKELVERPALLIPRPFAFDDRPVTEVIQALEHAYGVPIVYDEEVLMGCTVRLLFKDEPMFEKLDLLCKALGATYERAGTKVIFHSKGCGNKLHPANTSSVEELVKKAPRHHLSPDSGLRRLLHSSLNSYPSNPTKPIPTS</sequence>
<dbReference type="Gene3D" id="3.55.50.30">
    <property type="match status" value="1"/>
</dbReference>
<evidence type="ECO:0000259" key="2">
    <source>
        <dbReference type="Pfam" id="PF04773"/>
    </source>
</evidence>
<dbReference type="GO" id="GO:0016989">
    <property type="term" value="F:sigma factor antagonist activity"/>
    <property type="evidence" value="ECO:0007669"/>
    <property type="project" value="TreeGrafter"/>
</dbReference>
<evidence type="ECO:0000256" key="1">
    <source>
        <dbReference type="SAM" id="Phobius"/>
    </source>
</evidence>
<feature type="transmembrane region" description="Helical" evidence="1">
    <location>
        <begin position="78"/>
        <end position="97"/>
    </location>
</feature>
<dbReference type="PANTHER" id="PTHR30273:SF2">
    <property type="entry name" value="PROTEIN FECR"/>
    <property type="match status" value="1"/>
</dbReference>
<feature type="domain" description="Protein FecR C-terminal" evidence="3">
    <location>
        <begin position="272"/>
        <end position="338"/>
    </location>
</feature>
<dbReference type="Proteomes" id="UP000192266">
    <property type="component" value="Unassembled WGS sequence"/>
</dbReference>
<evidence type="ECO:0000313" key="4">
    <source>
        <dbReference type="EMBL" id="SMB99160.1"/>
    </source>
</evidence>
<protein>
    <submittedName>
        <fullName evidence="4">FecR family protein</fullName>
    </submittedName>
</protein>
<dbReference type="PANTHER" id="PTHR30273">
    <property type="entry name" value="PERIPLASMIC SIGNAL SENSOR AND SIGMA FACTOR ACTIVATOR FECR-RELATED"/>
    <property type="match status" value="1"/>
</dbReference>
<organism evidence="4 5">
    <name type="scientific">Hymenobacter roseosalivarius DSM 11622</name>
    <dbReference type="NCBI Taxonomy" id="645990"/>
    <lineage>
        <taxon>Bacteria</taxon>
        <taxon>Pseudomonadati</taxon>
        <taxon>Bacteroidota</taxon>
        <taxon>Cytophagia</taxon>
        <taxon>Cytophagales</taxon>
        <taxon>Hymenobacteraceae</taxon>
        <taxon>Hymenobacter</taxon>
    </lineage>
</organism>
<name>A0A1W1W0Z5_9BACT</name>
<feature type="domain" description="FecR protein" evidence="2">
    <location>
        <begin position="131"/>
        <end position="220"/>
    </location>
</feature>
<evidence type="ECO:0000259" key="3">
    <source>
        <dbReference type="Pfam" id="PF16344"/>
    </source>
</evidence>
<dbReference type="Gene3D" id="2.60.120.1440">
    <property type="match status" value="1"/>
</dbReference>
<keyword evidence="1" id="KW-1133">Transmembrane helix</keyword>
<gene>
    <name evidence="4" type="ORF">SAMN00120144_0044</name>
</gene>
<dbReference type="Pfam" id="PF04773">
    <property type="entry name" value="FecR"/>
    <property type="match status" value="1"/>
</dbReference>
<dbReference type="InterPro" id="IPR006860">
    <property type="entry name" value="FecR"/>
</dbReference>
<evidence type="ECO:0000313" key="5">
    <source>
        <dbReference type="Proteomes" id="UP000192266"/>
    </source>
</evidence>
<dbReference type="InterPro" id="IPR032508">
    <property type="entry name" value="FecR_C"/>
</dbReference>